<dbReference type="PIRSF" id="PIRSF005557">
    <property type="entry name" value="Sialyl_trans"/>
    <property type="match status" value="1"/>
</dbReference>
<comment type="similarity">
    <text evidence="3">Belongs to the glycosyltransferase 29 family.</text>
</comment>
<dbReference type="AlphaFoldDB" id="A0A3Q3GY45"/>
<keyword evidence="5" id="KW-0808">Transferase</keyword>
<dbReference type="Gene3D" id="3.90.1480.20">
    <property type="entry name" value="Glycosyl transferase family 29"/>
    <property type="match status" value="1"/>
</dbReference>
<evidence type="ECO:0000256" key="16">
    <source>
        <dbReference type="ARBA" id="ARBA00052285"/>
    </source>
</evidence>
<feature type="region of interest" description="Disordered" evidence="18">
    <location>
        <begin position="62"/>
        <end position="81"/>
    </location>
</feature>
<dbReference type="EC" id="2.4.3.3" evidence="14"/>
<sequence length="395" mass="45175">MARHTPRIFLLVCVISLVLLMLLVSFGFFSESSPSTLVGNRSFFVDGDFEFWDKKANSTSPPDVVKTTLGNSTKGETPMPPLNRSSYEKLPIWDVEEVYNQDAPPRPQTCAQSLRNSEDEGFKAAFLPNIRLYMHKDNVNISEWNRLSHFNNPFGFMGHKYKDVMEAVKLIPKPNEPLFPPKPGSNGCVRCAVVGTAGILNGSKMGKEINSHDYVIRMNGAVIKGHEEDVGNRTDVYVHTAHSITASSHLFKKYGYAGAPFDEGIKYVMIPEGLRDYYWLTALLKRQRVASGVFRNHRFLKSKHLNTKYWPIVRPTNGAFSLFLALHTCDIVSAYGFITEDFKKYNNYYFENNVKTNIIFFVNHDYILEKNEWKKLHDTKIMRLYQRPDSRMGTA</sequence>
<keyword evidence="12" id="KW-0325">Glycoprotein</keyword>
<keyword evidence="8" id="KW-1133">Transmembrane helix</keyword>
<proteinExistence type="inferred from homology"/>
<dbReference type="PANTHER" id="PTHR45941">
    <property type="entry name" value="ALPHA-N-ACETYLGALACTOSAMINIDE ALPHA-2,6-SIALYLTRANSFERASE 2-LIKE-RELATED"/>
    <property type="match status" value="1"/>
</dbReference>
<evidence type="ECO:0000256" key="18">
    <source>
        <dbReference type="SAM" id="MobiDB-lite"/>
    </source>
</evidence>
<dbReference type="GeneTree" id="ENSGT00940000159930"/>
<dbReference type="GO" id="GO:0000139">
    <property type="term" value="C:Golgi membrane"/>
    <property type="evidence" value="ECO:0007669"/>
    <property type="project" value="UniProtKB-SubCell"/>
</dbReference>
<evidence type="ECO:0000256" key="5">
    <source>
        <dbReference type="ARBA" id="ARBA00022679"/>
    </source>
</evidence>
<keyword evidence="11" id="KW-1015">Disulfide bond</keyword>
<comment type="catalytic activity">
    <reaction evidence="16">
        <text>a 3-O-[N-acetyl-alpha-D-galactosaminyl]-L-threonyl-[protein] + CMP-N-acetyl-beta-neuraminate = a 3-O-[N-acetyl-alpha-neuraminosyl-(2-&gt;6)-N-acetyl-alpha-D-galactosaminyl]-L-threonyl-[protein] + CMP + H(+)</text>
        <dbReference type="Rhea" id="RHEA:81643"/>
        <dbReference type="Rhea" id="RHEA-COMP:11689"/>
        <dbReference type="Rhea" id="RHEA-COMP:19720"/>
        <dbReference type="ChEBI" id="CHEBI:15378"/>
        <dbReference type="ChEBI" id="CHEBI:57812"/>
        <dbReference type="ChEBI" id="CHEBI:60377"/>
        <dbReference type="ChEBI" id="CHEBI:87075"/>
        <dbReference type="ChEBI" id="CHEBI:231970"/>
    </reaction>
    <physiologicalReaction direction="left-to-right" evidence="16">
        <dbReference type="Rhea" id="RHEA:81644"/>
    </physiologicalReaction>
</comment>
<evidence type="ECO:0000256" key="2">
    <source>
        <dbReference type="ARBA" id="ARBA00004922"/>
    </source>
</evidence>
<evidence type="ECO:0000256" key="17">
    <source>
        <dbReference type="PIRSR" id="PIRSR005557-2"/>
    </source>
</evidence>
<keyword evidence="20" id="KW-1185">Reference proteome</keyword>
<dbReference type="Ensembl" id="ENSLBET00000037927.1">
    <property type="protein sequence ID" value="ENSLBEP00000036404.1"/>
    <property type="gene ID" value="ENSLBEG00000027241.1"/>
</dbReference>
<reference evidence="19" key="1">
    <citation type="submission" date="2025-08" db="UniProtKB">
        <authorList>
            <consortium name="Ensembl"/>
        </authorList>
    </citation>
    <scope>IDENTIFICATION</scope>
</reference>
<dbReference type="GO" id="GO:0001665">
    <property type="term" value="F:alpha-N-acetylgalactosaminide alpha-2,6-sialyltransferase activity"/>
    <property type="evidence" value="ECO:0007669"/>
    <property type="project" value="UniProtKB-EC"/>
</dbReference>
<comment type="catalytic activity">
    <reaction evidence="13">
        <text>a beta-D-galactosyl-(1-&gt;3)-N-acetyl-alpha-D-galactosaminyl derivative + CMP-N-acetyl-beta-neuraminate = a beta-D-galactosyl-(1-&gt;3)-[N-acetyl-alpha-neuraminyl-(2-&gt;6)]-N-acetyl-alpha-D-galactosaminyl derivative + CMP + H(+)</text>
        <dbReference type="Rhea" id="RHEA:11136"/>
        <dbReference type="ChEBI" id="CHEBI:15378"/>
        <dbReference type="ChEBI" id="CHEBI:57812"/>
        <dbReference type="ChEBI" id="CHEBI:60377"/>
        <dbReference type="ChEBI" id="CHEBI:133470"/>
        <dbReference type="ChEBI" id="CHEBI:140764"/>
        <dbReference type="EC" id="2.4.3.3"/>
    </reaction>
    <physiologicalReaction direction="left-to-right" evidence="13">
        <dbReference type="Rhea" id="RHEA:11137"/>
    </physiologicalReaction>
</comment>
<evidence type="ECO:0000256" key="6">
    <source>
        <dbReference type="ARBA" id="ARBA00022692"/>
    </source>
</evidence>
<evidence type="ECO:0000256" key="10">
    <source>
        <dbReference type="ARBA" id="ARBA00023136"/>
    </source>
</evidence>
<reference evidence="19" key="2">
    <citation type="submission" date="2025-09" db="UniProtKB">
        <authorList>
            <consortium name="Ensembl"/>
        </authorList>
    </citation>
    <scope>IDENTIFICATION</scope>
</reference>
<name>A0A3Q3GY45_9LABR</name>
<evidence type="ECO:0000256" key="1">
    <source>
        <dbReference type="ARBA" id="ARBA00004323"/>
    </source>
</evidence>
<feature type="disulfide bond" evidence="17">
    <location>
        <begin position="191"/>
        <end position="329"/>
    </location>
</feature>
<evidence type="ECO:0000256" key="11">
    <source>
        <dbReference type="ARBA" id="ARBA00023157"/>
    </source>
</evidence>
<protein>
    <recommendedName>
        <fullName evidence="14">alpha-N-acetylgalactosaminide alpha-2,6-sialyltransferase</fullName>
        <ecNumber evidence="14">2.4.3.3</ecNumber>
    </recommendedName>
</protein>
<evidence type="ECO:0000313" key="19">
    <source>
        <dbReference type="Ensembl" id="ENSLBEP00000036404.1"/>
    </source>
</evidence>
<evidence type="ECO:0000256" key="12">
    <source>
        <dbReference type="ARBA" id="ARBA00023180"/>
    </source>
</evidence>
<dbReference type="Proteomes" id="UP000261660">
    <property type="component" value="Unplaced"/>
</dbReference>
<evidence type="ECO:0000313" key="20">
    <source>
        <dbReference type="Proteomes" id="UP000261660"/>
    </source>
</evidence>
<dbReference type="STRING" id="56723.ENSLBEP00000036404"/>
<evidence type="ECO:0000256" key="9">
    <source>
        <dbReference type="ARBA" id="ARBA00023034"/>
    </source>
</evidence>
<dbReference type="FunCoup" id="A0A3Q3GY45">
    <property type="interactions" value="217"/>
</dbReference>
<dbReference type="PANTHER" id="PTHR45941:SF1">
    <property type="entry name" value="ALPHA-N-ACETYLGALACTOSAMINIDE ALPHA-2,6-SIALYLTRANSFERASE 1"/>
    <property type="match status" value="1"/>
</dbReference>
<evidence type="ECO:0000256" key="8">
    <source>
        <dbReference type="ARBA" id="ARBA00022989"/>
    </source>
</evidence>
<keyword evidence="7" id="KW-0735">Signal-anchor</keyword>
<evidence type="ECO:0000256" key="14">
    <source>
        <dbReference type="ARBA" id="ARBA00039109"/>
    </source>
</evidence>
<evidence type="ECO:0000256" key="13">
    <source>
        <dbReference type="ARBA" id="ARBA00036348"/>
    </source>
</evidence>
<evidence type="ECO:0000256" key="3">
    <source>
        <dbReference type="ARBA" id="ARBA00006003"/>
    </source>
</evidence>
<dbReference type="InterPro" id="IPR012163">
    <property type="entry name" value="Sialyl_trans"/>
</dbReference>
<keyword evidence="4" id="KW-0328">Glycosyltransferase</keyword>
<dbReference type="InterPro" id="IPR001675">
    <property type="entry name" value="Glyco_trans_29"/>
</dbReference>
<comment type="catalytic activity">
    <reaction evidence="15">
        <text>a 3-O-[N-acetyl-alpha-neuraminyl-(2-&gt;3)-beta-D-galactosyl-(1-&gt;3)-N-acetyl-alpha-D-galactosaminyl]-L-threonyl-[protein] + CMP-N-acetyl-beta-neuraminate = a 3-O-{alpha-Neu5Ac-(2-&gt;3)-beta-D-Gal-(1-&gt;3)-[alpha-Neu5Ac-(2-&gt;6)]-alpha-D-GalNAc}-L-threonyl-[protein] + CMP + H(+)</text>
        <dbReference type="Rhea" id="RHEA:81659"/>
        <dbReference type="Rhea" id="RHEA-COMP:14417"/>
        <dbReference type="Rhea" id="RHEA-COMP:16763"/>
        <dbReference type="ChEBI" id="CHEBI:15378"/>
        <dbReference type="ChEBI" id="CHEBI:57812"/>
        <dbReference type="ChEBI" id="CHEBI:60377"/>
        <dbReference type="ChEBI" id="CHEBI:139598"/>
        <dbReference type="ChEBI" id="CHEBI:156398"/>
    </reaction>
    <physiologicalReaction direction="left-to-right" evidence="15">
        <dbReference type="Rhea" id="RHEA:81660"/>
    </physiologicalReaction>
</comment>
<dbReference type="InterPro" id="IPR038578">
    <property type="entry name" value="GT29-like_sf"/>
</dbReference>
<comment type="pathway">
    <text evidence="2">Protein modification; protein glycosylation.</text>
</comment>
<dbReference type="InParanoid" id="A0A3Q3GY45"/>
<keyword evidence="10" id="KW-0472">Membrane</keyword>
<evidence type="ECO:0000256" key="7">
    <source>
        <dbReference type="ARBA" id="ARBA00022968"/>
    </source>
</evidence>
<evidence type="ECO:0000256" key="15">
    <source>
        <dbReference type="ARBA" id="ARBA00050664"/>
    </source>
</evidence>
<keyword evidence="6" id="KW-0812">Transmembrane</keyword>
<accession>A0A3Q3GY45</accession>
<dbReference type="GO" id="GO:0009312">
    <property type="term" value="P:oligosaccharide biosynthetic process"/>
    <property type="evidence" value="ECO:0007669"/>
    <property type="project" value="TreeGrafter"/>
</dbReference>
<keyword evidence="9" id="KW-0333">Golgi apparatus</keyword>
<dbReference type="Pfam" id="PF00777">
    <property type="entry name" value="Glyco_transf_29"/>
    <property type="match status" value="2"/>
</dbReference>
<evidence type="ECO:0000256" key="4">
    <source>
        <dbReference type="ARBA" id="ARBA00022676"/>
    </source>
</evidence>
<comment type="subcellular location">
    <subcellularLocation>
        <location evidence="1">Golgi apparatus membrane</location>
        <topology evidence="1">Single-pass type II membrane protein</topology>
    </subcellularLocation>
</comment>
<organism evidence="19 20">
    <name type="scientific">Labrus bergylta</name>
    <name type="common">ballan wrasse</name>
    <dbReference type="NCBI Taxonomy" id="56723"/>
    <lineage>
        <taxon>Eukaryota</taxon>
        <taxon>Metazoa</taxon>
        <taxon>Chordata</taxon>
        <taxon>Craniata</taxon>
        <taxon>Vertebrata</taxon>
        <taxon>Euteleostomi</taxon>
        <taxon>Actinopterygii</taxon>
        <taxon>Neopterygii</taxon>
        <taxon>Teleostei</taxon>
        <taxon>Neoteleostei</taxon>
        <taxon>Acanthomorphata</taxon>
        <taxon>Eupercaria</taxon>
        <taxon>Labriformes</taxon>
        <taxon>Labridae</taxon>
        <taxon>Labrus</taxon>
    </lineage>
</organism>